<gene>
    <name evidence="4" type="ORF">OO013_19565</name>
</gene>
<keyword evidence="1" id="KW-0175">Coiled coil</keyword>
<evidence type="ECO:0000256" key="1">
    <source>
        <dbReference type="SAM" id="Coils"/>
    </source>
</evidence>
<dbReference type="Pfam" id="PF12969">
    <property type="entry name" value="DUF3857"/>
    <property type="match status" value="1"/>
</dbReference>
<feature type="coiled-coil region" evidence="1">
    <location>
        <begin position="255"/>
        <end position="282"/>
    </location>
</feature>
<accession>A0ABT3RWP4</accession>
<dbReference type="Pfam" id="PF01841">
    <property type="entry name" value="Transglut_core"/>
    <property type="match status" value="1"/>
</dbReference>
<evidence type="ECO:0000259" key="3">
    <source>
        <dbReference type="Pfam" id="PF12969"/>
    </source>
</evidence>
<evidence type="ECO:0000313" key="4">
    <source>
        <dbReference type="EMBL" id="MCX2746086.1"/>
    </source>
</evidence>
<dbReference type="Gene3D" id="2.60.40.3140">
    <property type="match status" value="1"/>
</dbReference>
<organism evidence="4 5">
    <name type="scientific">Mangrovivirga halotolerans</name>
    <dbReference type="NCBI Taxonomy" id="2993936"/>
    <lineage>
        <taxon>Bacteria</taxon>
        <taxon>Pseudomonadati</taxon>
        <taxon>Bacteroidota</taxon>
        <taxon>Cytophagia</taxon>
        <taxon>Cytophagales</taxon>
        <taxon>Mangrovivirgaceae</taxon>
        <taxon>Mangrovivirga</taxon>
    </lineage>
</organism>
<dbReference type="Gene3D" id="2.60.120.1130">
    <property type="match status" value="1"/>
</dbReference>
<protein>
    <submittedName>
        <fullName evidence="4">DUF3857 domain-containing protein</fullName>
    </submittedName>
</protein>
<keyword evidence="5" id="KW-1185">Reference proteome</keyword>
<feature type="domain" description="Transglutaminase-like" evidence="2">
    <location>
        <begin position="261"/>
        <end position="333"/>
    </location>
</feature>
<dbReference type="InterPro" id="IPR038765">
    <property type="entry name" value="Papain-like_cys_pep_sf"/>
</dbReference>
<proteinExistence type="predicted"/>
<evidence type="ECO:0000259" key="2">
    <source>
        <dbReference type="Pfam" id="PF01841"/>
    </source>
</evidence>
<name>A0ABT3RWP4_9BACT</name>
<feature type="domain" description="DUF3857" evidence="3">
    <location>
        <begin position="38"/>
        <end position="191"/>
    </location>
</feature>
<dbReference type="Gene3D" id="3.10.620.30">
    <property type="match status" value="1"/>
</dbReference>
<dbReference type="EMBL" id="JAPFQN010000014">
    <property type="protein sequence ID" value="MCX2746086.1"/>
    <property type="molecule type" value="Genomic_DNA"/>
</dbReference>
<sequence>MKSNQIIVLLLFCMITVVKGANINAEKNVSQIVTINDDGSFEVEFIEETIVLNRNGHQYAKAFFRYGDLYDVKNLKAEIIANGKTQKVKSKEFLDVSADYGGNITGERIIYYQPTYPVYPYVVRYSYKIECSSLFFLEFFGAWSPISSEEVKVKKYYYEFNYNHLFNIHKQFKGDTSLYTVSEKQDGITIEMENYVSESEKHYYVPGLDQDPGFVPQPNKFFFEGSFVDMSSWRDYGNWFYKLNEGRDKLPENKVQEVKSLIQDTDSELEKIEKLYKYLQNNTRYVSIQLGIGGWQSMTAESVAANGYGDCKGLSTYMKGMLEVAGIKSNYVLVGATYGKMHQPYNIDVPENNFNHVFLVVPMEEDTIWLECTSSNTDMNYSGFHIGNRTALLVDKNGSKLIKTPSFTYEENAEDLKIVYDLEKDIPTFEISKTVKGNKAYMEGLDNDYNLKINEIKKRMKRNLPFQVSSLNDFKVEKIKELNPTFQLTLKGESKGLMSSAGNNRVIRPLMICKLDERIKLELNYNRKFHINTRQQESCTIKILLPKDYTIAEVPSDVNLESTAGSYHLKYELKEGELVINRKIRFSGKVFSPEEVKEVNDFYNKVHKNDNKSLILLNNNKS</sequence>
<dbReference type="RefSeq" id="WP_266058777.1">
    <property type="nucleotide sequence ID" value="NZ_JAPFQN010000014.1"/>
</dbReference>
<dbReference type="InterPro" id="IPR002931">
    <property type="entry name" value="Transglutaminase-like"/>
</dbReference>
<dbReference type="SUPFAM" id="SSF54001">
    <property type="entry name" value="Cysteine proteinases"/>
    <property type="match status" value="1"/>
</dbReference>
<reference evidence="4 5" key="1">
    <citation type="submission" date="2022-11" db="EMBL/GenBank/DDBJ databases">
        <title>The characterization of three novel Bacteroidetes species and genomic analysis of their roles in tidal elemental geochemical cycles.</title>
        <authorList>
            <person name="Ma K."/>
        </authorList>
    </citation>
    <scope>NUCLEOTIDE SEQUENCE [LARGE SCALE GENOMIC DNA]</scope>
    <source>
        <strain evidence="4 5">M17</strain>
    </source>
</reference>
<evidence type="ECO:0000313" key="5">
    <source>
        <dbReference type="Proteomes" id="UP001209885"/>
    </source>
</evidence>
<dbReference type="InterPro" id="IPR024618">
    <property type="entry name" value="DUF3857"/>
</dbReference>
<dbReference type="Proteomes" id="UP001209885">
    <property type="component" value="Unassembled WGS sequence"/>
</dbReference>
<comment type="caution">
    <text evidence="4">The sequence shown here is derived from an EMBL/GenBank/DDBJ whole genome shotgun (WGS) entry which is preliminary data.</text>
</comment>